<comment type="cofactor">
    <cofactor evidence="5">
        <name>Fe(2+)</name>
        <dbReference type="ChEBI" id="CHEBI:29033"/>
    </cofactor>
    <text evidence="5">Binds 1 Fe(2+) ion per subunit.</text>
</comment>
<dbReference type="OrthoDB" id="1069523at2759"/>
<proteinExistence type="inferred from homology"/>
<reference evidence="7" key="1">
    <citation type="journal article" date="2011" name="Proc. Natl. Acad. Sci. U.S.A.">
        <title>Obligate biotrophy features unraveled by the genomic analysis of rust fungi.</title>
        <authorList>
            <person name="Duplessis S."/>
            <person name="Cuomo C.A."/>
            <person name="Lin Y.-C."/>
            <person name="Aerts A."/>
            <person name="Tisserant E."/>
            <person name="Veneault-Fourrey C."/>
            <person name="Joly D.L."/>
            <person name="Hacquard S."/>
            <person name="Amselem J."/>
            <person name="Cantarel B.L."/>
            <person name="Chiu R."/>
            <person name="Coutinho P.M."/>
            <person name="Feau N."/>
            <person name="Field M."/>
            <person name="Frey P."/>
            <person name="Gelhaye E."/>
            <person name="Goldberg J."/>
            <person name="Grabherr M.G."/>
            <person name="Kodira C.D."/>
            <person name="Kohler A."/>
            <person name="Kuees U."/>
            <person name="Lindquist E.A."/>
            <person name="Lucas S.M."/>
            <person name="Mago R."/>
            <person name="Mauceli E."/>
            <person name="Morin E."/>
            <person name="Murat C."/>
            <person name="Pangilinan J.L."/>
            <person name="Park R."/>
            <person name="Pearson M."/>
            <person name="Quesneville H."/>
            <person name="Rouhier N."/>
            <person name="Sakthikumar S."/>
            <person name="Salamov A.A."/>
            <person name="Schmutz J."/>
            <person name="Selles B."/>
            <person name="Shapiro H."/>
            <person name="Tanguay P."/>
            <person name="Tuskan G.A."/>
            <person name="Henrissat B."/>
            <person name="Van de Peer Y."/>
            <person name="Rouze P."/>
            <person name="Ellis J.G."/>
            <person name="Dodds P.N."/>
            <person name="Schein J.E."/>
            <person name="Zhong S."/>
            <person name="Hamelin R.C."/>
            <person name="Grigoriev I.V."/>
            <person name="Szabo L.J."/>
            <person name="Martin F."/>
        </authorList>
    </citation>
    <scope>NUCLEOTIDE SEQUENCE [LARGE SCALE GENOMIC DNA]</scope>
    <source>
        <strain evidence="7">98AG31 / pathotype 3-4-7</strain>
    </source>
</reference>
<dbReference type="GeneID" id="18937212"/>
<dbReference type="KEGG" id="mlr:MELLADRAFT_95354"/>
<dbReference type="InterPro" id="IPR004294">
    <property type="entry name" value="Carotenoid_Oase"/>
</dbReference>
<evidence type="ECO:0000313" key="7">
    <source>
        <dbReference type="Proteomes" id="UP000001072"/>
    </source>
</evidence>
<dbReference type="AlphaFoldDB" id="F4RD50"/>
<feature type="binding site" evidence="5">
    <location>
        <position position="243"/>
    </location>
    <ligand>
        <name>Fe cation</name>
        <dbReference type="ChEBI" id="CHEBI:24875"/>
        <note>catalytic</note>
    </ligand>
</feature>
<feature type="binding site" evidence="5">
    <location>
        <position position="294"/>
    </location>
    <ligand>
        <name>Fe cation</name>
        <dbReference type="ChEBI" id="CHEBI:24875"/>
        <note>catalytic</note>
    </ligand>
</feature>
<keyword evidence="3" id="KW-0560">Oxidoreductase</keyword>
<dbReference type="Pfam" id="PF03055">
    <property type="entry name" value="RPE65"/>
    <property type="match status" value="1"/>
</dbReference>
<dbReference type="GO" id="GO:0010436">
    <property type="term" value="F:carotenoid dioxygenase activity"/>
    <property type="evidence" value="ECO:0007669"/>
    <property type="project" value="TreeGrafter"/>
</dbReference>
<dbReference type="GO" id="GO:0016121">
    <property type="term" value="P:carotene catabolic process"/>
    <property type="evidence" value="ECO:0007669"/>
    <property type="project" value="TreeGrafter"/>
</dbReference>
<dbReference type="STRING" id="747676.F4RD50"/>
<dbReference type="eggNOG" id="KOG1285">
    <property type="taxonomic scope" value="Eukaryota"/>
</dbReference>
<sequence>MITPFINQLHSKLSLLSDHPNVKHSSQDKIKPSSIHPFLSGNFAPVHIEHSLTLCQFSGGLPDELVGGQYLRNGANPLHLPTPDQPYHWFDGDGMIHGVYFSSSSAPLYVNRFVDTDIYRASKRRGNSILPSIASLISPISSPASLLATILRAVFINWLSNVSRLTVANTALVFHDRRLLATCESGPTVAIHAPQLDTIDYHVFPDEATGKNGLGQAPLVVGAESTAAGHPIGGMLEEWTSGHPKVDPINGELVFIGCNIFARPFVTHSVVSHTGHHVSFKKPIHDVIQPKMMHDFGASHGHTVILDLPLTMDPINLLKPGAPPIVHFDRTLSSRFGVLPRYDPTATRWFTASPCLILHTANTWDSTRSSTLRDLGLRSKESEHENYVAVNMLACRFRTAKLVYTAGDLEPPLAEQTDQDIVRLTYYRFSLSEDDPLWSGPDSITQPSHLFALSAIPFEFPVLPPNKLMSEVQWVYGCSMASGSFDAGLRGGARPNVLVKMNVRELIKRGIKSVKSGKTGPKDQDGIFEVDSRTMPDLLKSEPDSSIRLLELPKGFYLQEPSFIPRKEATREDQGWLVCYVFDENQLEENGQASLKAYSELWVLDAELIGEGRSWEEVLVCRVRLPSRVPYGLHSTFLNSEEIQNQRSNSRSNVRLHEHEKNGKVVLASRFQEGLVWVFGGEDELEDL</sequence>
<evidence type="ECO:0000256" key="2">
    <source>
        <dbReference type="ARBA" id="ARBA00022723"/>
    </source>
</evidence>
<organism evidence="7">
    <name type="scientific">Melampsora larici-populina (strain 98AG31 / pathotype 3-4-7)</name>
    <name type="common">Poplar leaf rust fungus</name>
    <dbReference type="NCBI Taxonomy" id="747676"/>
    <lineage>
        <taxon>Eukaryota</taxon>
        <taxon>Fungi</taxon>
        <taxon>Dikarya</taxon>
        <taxon>Basidiomycota</taxon>
        <taxon>Pucciniomycotina</taxon>
        <taxon>Pucciniomycetes</taxon>
        <taxon>Pucciniales</taxon>
        <taxon>Melampsoraceae</taxon>
        <taxon>Melampsora</taxon>
    </lineage>
</organism>
<dbReference type="Proteomes" id="UP000001072">
    <property type="component" value="Unassembled WGS sequence"/>
</dbReference>
<dbReference type="PANTHER" id="PTHR10543">
    <property type="entry name" value="BETA-CAROTENE DIOXYGENASE"/>
    <property type="match status" value="1"/>
</dbReference>
<feature type="binding site" evidence="5">
    <location>
        <position position="359"/>
    </location>
    <ligand>
        <name>Fe cation</name>
        <dbReference type="ChEBI" id="CHEBI:24875"/>
        <note>catalytic</note>
    </ligand>
</feature>
<dbReference type="PANTHER" id="PTHR10543:SF89">
    <property type="entry name" value="CAROTENOID 9,10(9',10')-CLEAVAGE DIOXYGENASE 1"/>
    <property type="match status" value="1"/>
</dbReference>
<gene>
    <name evidence="6" type="ORF">MELLADRAFT_95354</name>
</gene>
<evidence type="ECO:0000256" key="1">
    <source>
        <dbReference type="ARBA" id="ARBA00006787"/>
    </source>
</evidence>
<keyword evidence="4 5" id="KW-0408">Iron</keyword>
<keyword evidence="7" id="KW-1185">Reference proteome</keyword>
<comment type="similarity">
    <text evidence="1">Belongs to the carotenoid oxygenase family.</text>
</comment>
<evidence type="ECO:0000256" key="5">
    <source>
        <dbReference type="PIRSR" id="PIRSR604294-1"/>
    </source>
</evidence>
<dbReference type="EMBL" id="GL883096">
    <property type="protein sequence ID" value="EGG09838.1"/>
    <property type="molecule type" value="Genomic_DNA"/>
</dbReference>
<evidence type="ECO:0000313" key="6">
    <source>
        <dbReference type="EMBL" id="EGG09838.1"/>
    </source>
</evidence>
<dbReference type="RefSeq" id="XP_007406892.1">
    <property type="nucleotide sequence ID" value="XM_007406830.1"/>
</dbReference>
<keyword evidence="2 5" id="KW-0479">Metal-binding</keyword>
<evidence type="ECO:0000256" key="4">
    <source>
        <dbReference type="ARBA" id="ARBA00023004"/>
    </source>
</evidence>
<dbReference type="HOGENOM" id="CLU_016472_4_0_1"/>
<evidence type="ECO:0000256" key="3">
    <source>
        <dbReference type="ARBA" id="ARBA00023002"/>
    </source>
</evidence>
<protein>
    <recommendedName>
        <fullName evidence="8">Carotenoid oxygenase</fullName>
    </recommendedName>
</protein>
<name>F4RD50_MELLP</name>
<feature type="binding site" evidence="5">
    <location>
        <position position="634"/>
    </location>
    <ligand>
        <name>Fe cation</name>
        <dbReference type="ChEBI" id="CHEBI:24875"/>
        <note>catalytic</note>
    </ligand>
</feature>
<evidence type="ECO:0008006" key="8">
    <source>
        <dbReference type="Google" id="ProtNLM"/>
    </source>
</evidence>
<dbReference type="VEuPathDB" id="FungiDB:MELLADRAFT_95354"/>
<accession>F4RD50</accession>
<dbReference type="GO" id="GO:0046872">
    <property type="term" value="F:metal ion binding"/>
    <property type="evidence" value="ECO:0007669"/>
    <property type="project" value="UniProtKB-KW"/>
</dbReference>
<dbReference type="InParanoid" id="F4RD50"/>